<sequence>MLVGCWAERTAEPNRAEIRAGLGRTERDLGRVIPDFDKKKEIMGSRVSEWSRQTRLEWKRLERELAGSCGSSGWPRLTTMLRAFERRPKVVEGSSDPACICFDPAKTIRPG</sequence>
<evidence type="ECO:0000313" key="1">
    <source>
        <dbReference type="EMBL" id="OWM68679.1"/>
    </source>
</evidence>
<reference evidence="2" key="1">
    <citation type="journal article" date="2017" name="Plant J.">
        <title>The pomegranate (Punica granatum L.) genome and the genomics of punicalagin biosynthesis.</title>
        <authorList>
            <person name="Qin G."/>
            <person name="Xu C."/>
            <person name="Ming R."/>
            <person name="Tang H."/>
            <person name="Guyot R."/>
            <person name="Kramer E.M."/>
            <person name="Hu Y."/>
            <person name="Yi X."/>
            <person name="Qi Y."/>
            <person name="Xu X."/>
            <person name="Gao Z."/>
            <person name="Pan H."/>
            <person name="Jian J."/>
            <person name="Tian Y."/>
            <person name="Yue Z."/>
            <person name="Xu Y."/>
        </authorList>
    </citation>
    <scope>NUCLEOTIDE SEQUENCE [LARGE SCALE GENOMIC DNA]</scope>
    <source>
        <strain evidence="2">cv. Dabenzi</strain>
    </source>
</reference>
<accession>A0A218W866</accession>
<dbReference type="Proteomes" id="UP000197138">
    <property type="component" value="Unassembled WGS sequence"/>
</dbReference>
<gene>
    <name evidence="1" type="ORF">CDL15_Pgr023644</name>
</gene>
<dbReference type="EMBL" id="MTKT01004950">
    <property type="protein sequence ID" value="OWM68679.1"/>
    <property type="molecule type" value="Genomic_DNA"/>
</dbReference>
<organism evidence="1 2">
    <name type="scientific">Punica granatum</name>
    <name type="common">Pomegranate</name>
    <dbReference type="NCBI Taxonomy" id="22663"/>
    <lineage>
        <taxon>Eukaryota</taxon>
        <taxon>Viridiplantae</taxon>
        <taxon>Streptophyta</taxon>
        <taxon>Embryophyta</taxon>
        <taxon>Tracheophyta</taxon>
        <taxon>Spermatophyta</taxon>
        <taxon>Magnoliopsida</taxon>
        <taxon>eudicotyledons</taxon>
        <taxon>Gunneridae</taxon>
        <taxon>Pentapetalae</taxon>
        <taxon>rosids</taxon>
        <taxon>malvids</taxon>
        <taxon>Myrtales</taxon>
        <taxon>Lythraceae</taxon>
        <taxon>Punica</taxon>
    </lineage>
</organism>
<comment type="caution">
    <text evidence="1">The sequence shown here is derived from an EMBL/GenBank/DDBJ whole genome shotgun (WGS) entry which is preliminary data.</text>
</comment>
<name>A0A218W866_PUNGR</name>
<proteinExistence type="predicted"/>
<evidence type="ECO:0000313" key="2">
    <source>
        <dbReference type="Proteomes" id="UP000197138"/>
    </source>
</evidence>
<protein>
    <submittedName>
        <fullName evidence="1">Uncharacterized protein</fullName>
    </submittedName>
</protein>
<dbReference type="AlphaFoldDB" id="A0A218W866"/>